<proteinExistence type="predicted"/>
<dbReference type="EMBL" id="JAHRHJ020000004">
    <property type="protein sequence ID" value="KAH9317685.1"/>
    <property type="molecule type" value="Genomic_DNA"/>
</dbReference>
<evidence type="ECO:0000256" key="1">
    <source>
        <dbReference type="SAM" id="MobiDB-lite"/>
    </source>
</evidence>
<evidence type="ECO:0000313" key="2">
    <source>
        <dbReference type="EMBL" id="KAH9317685.1"/>
    </source>
</evidence>
<dbReference type="Proteomes" id="UP000824469">
    <property type="component" value="Unassembled WGS sequence"/>
</dbReference>
<feature type="region of interest" description="Disordered" evidence="1">
    <location>
        <begin position="73"/>
        <end position="113"/>
    </location>
</feature>
<feature type="region of interest" description="Disordered" evidence="1">
    <location>
        <begin position="1"/>
        <end position="56"/>
    </location>
</feature>
<organism evidence="2 3">
    <name type="scientific">Taxus chinensis</name>
    <name type="common">Chinese yew</name>
    <name type="synonym">Taxus wallichiana var. chinensis</name>
    <dbReference type="NCBI Taxonomy" id="29808"/>
    <lineage>
        <taxon>Eukaryota</taxon>
        <taxon>Viridiplantae</taxon>
        <taxon>Streptophyta</taxon>
        <taxon>Embryophyta</taxon>
        <taxon>Tracheophyta</taxon>
        <taxon>Spermatophyta</taxon>
        <taxon>Pinopsida</taxon>
        <taxon>Pinidae</taxon>
        <taxon>Conifers II</taxon>
        <taxon>Cupressales</taxon>
        <taxon>Taxaceae</taxon>
        <taxon>Taxus</taxon>
    </lineage>
</organism>
<reference evidence="2 3" key="1">
    <citation type="journal article" date="2021" name="Nat. Plants">
        <title>The Taxus genome provides insights into paclitaxel biosynthesis.</title>
        <authorList>
            <person name="Xiong X."/>
            <person name="Gou J."/>
            <person name="Liao Q."/>
            <person name="Li Y."/>
            <person name="Zhou Q."/>
            <person name="Bi G."/>
            <person name="Li C."/>
            <person name="Du R."/>
            <person name="Wang X."/>
            <person name="Sun T."/>
            <person name="Guo L."/>
            <person name="Liang H."/>
            <person name="Lu P."/>
            <person name="Wu Y."/>
            <person name="Zhang Z."/>
            <person name="Ro D.K."/>
            <person name="Shang Y."/>
            <person name="Huang S."/>
            <person name="Yan J."/>
        </authorList>
    </citation>
    <scope>NUCLEOTIDE SEQUENCE [LARGE SCALE GENOMIC DNA]</scope>
    <source>
        <strain evidence="2">Ta-2019</strain>
    </source>
</reference>
<accession>A0AA38G9H8</accession>
<feature type="non-terminal residue" evidence="2">
    <location>
        <position position="113"/>
    </location>
</feature>
<evidence type="ECO:0000313" key="3">
    <source>
        <dbReference type="Proteomes" id="UP000824469"/>
    </source>
</evidence>
<comment type="caution">
    <text evidence="2">The sequence shown here is derived from an EMBL/GenBank/DDBJ whole genome shotgun (WGS) entry which is preliminary data.</text>
</comment>
<feature type="non-terminal residue" evidence="2">
    <location>
        <position position="1"/>
    </location>
</feature>
<feature type="compositionally biased region" description="Low complexity" evidence="1">
    <location>
        <begin position="37"/>
        <end position="49"/>
    </location>
</feature>
<feature type="compositionally biased region" description="Polar residues" evidence="1">
    <location>
        <begin position="101"/>
        <end position="113"/>
    </location>
</feature>
<keyword evidence="3" id="KW-1185">Reference proteome</keyword>
<name>A0AA38G9H8_TAXCH</name>
<sequence>AEKLAPRPDMPLYPELGALSTSQKPTVAPMPTPRNQSSVESSTSSSGTSKELQEVMKYLQNLGNELVTIKRQQAQIPRSYQPQTQYQARPPHQKNRPPDQAANQNKIQGQPQA</sequence>
<protein>
    <submittedName>
        <fullName evidence="2">Uncharacterized protein</fullName>
    </submittedName>
</protein>
<gene>
    <name evidence="2" type="ORF">KI387_019454</name>
</gene>
<dbReference type="AlphaFoldDB" id="A0AA38G9H8"/>
<feature type="compositionally biased region" description="Polar residues" evidence="1">
    <location>
        <begin position="73"/>
        <end position="87"/>
    </location>
</feature>